<dbReference type="Proteomes" id="UP000323506">
    <property type="component" value="Chromosome D11"/>
</dbReference>
<accession>A0A5D2ATJ0</accession>
<keyword evidence="2" id="KW-1185">Reference proteome</keyword>
<proteinExistence type="predicted"/>
<evidence type="ECO:0000313" key="1">
    <source>
        <dbReference type="EMBL" id="TYG47235.1"/>
    </source>
</evidence>
<evidence type="ECO:0000313" key="2">
    <source>
        <dbReference type="Proteomes" id="UP000323506"/>
    </source>
</evidence>
<protein>
    <submittedName>
        <fullName evidence="1">Uncharacterized protein</fullName>
    </submittedName>
</protein>
<dbReference type="EMBL" id="CM017711">
    <property type="protein sequence ID" value="TYG47235.1"/>
    <property type="molecule type" value="Genomic_DNA"/>
</dbReference>
<gene>
    <name evidence="1" type="ORF">ES288_D11G322300v1</name>
</gene>
<sequence>MKNYQNFFGFGKKNGDENFVVDVAGEEFIQKRKGFQKQKENPKRHTNLKASHFNDRSSFQIHSNPSSSCSPDWSIVLSKTCDRIRGTSPNSLKLLKTPMSSSIDFILRFIYSVKPCSLYPTTYSLGNIHRQSSSASIAADRGNSFGR</sequence>
<organism evidence="1 2">
    <name type="scientific">Gossypium darwinii</name>
    <name type="common">Darwin's cotton</name>
    <name type="synonym">Gossypium barbadense var. darwinii</name>
    <dbReference type="NCBI Taxonomy" id="34276"/>
    <lineage>
        <taxon>Eukaryota</taxon>
        <taxon>Viridiplantae</taxon>
        <taxon>Streptophyta</taxon>
        <taxon>Embryophyta</taxon>
        <taxon>Tracheophyta</taxon>
        <taxon>Spermatophyta</taxon>
        <taxon>Magnoliopsida</taxon>
        <taxon>eudicotyledons</taxon>
        <taxon>Gunneridae</taxon>
        <taxon>Pentapetalae</taxon>
        <taxon>rosids</taxon>
        <taxon>malvids</taxon>
        <taxon>Malvales</taxon>
        <taxon>Malvaceae</taxon>
        <taxon>Malvoideae</taxon>
        <taxon>Gossypium</taxon>
    </lineage>
</organism>
<dbReference type="AlphaFoldDB" id="A0A5D2ATJ0"/>
<name>A0A5D2ATJ0_GOSDA</name>
<reference evidence="1 2" key="1">
    <citation type="submission" date="2019-06" db="EMBL/GenBank/DDBJ databases">
        <title>WGS assembly of Gossypium darwinii.</title>
        <authorList>
            <person name="Chen Z.J."/>
            <person name="Sreedasyam A."/>
            <person name="Ando A."/>
            <person name="Song Q."/>
            <person name="De L."/>
            <person name="Hulse-Kemp A."/>
            <person name="Ding M."/>
            <person name="Ye W."/>
            <person name="Kirkbride R."/>
            <person name="Jenkins J."/>
            <person name="Plott C."/>
            <person name="Lovell J."/>
            <person name="Lin Y.-M."/>
            <person name="Vaughn R."/>
            <person name="Liu B."/>
            <person name="Li W."/>
            <person name="Simpson S."/>
            <person name="Scheffler B."/>
            <person name="Saski C."/>
            <person name="Grover C."/>
            <person name="Hu G."/>
            <person name="Conover J."/>
            <person name="Carlson J."/>
            <person name="Shu S."/>
            <person name="Boston L."/>
            <person name="Williams M."/>
            <person name="Peterson D."/>
            <person name="Mcgee K."/>
            <person name="Jones D."/>
            <person name="Wendel J."/>
            <person name="Stelly D."/>
            <person name="Grimwood J."/>
            <person name="Schmutz J."/>
        </authorList>
    </citation>
    <scope>NUCLEOTIDE SEQUENCE [LARGE SCALE GENOMIC DNA]</scope>
    <source>
        <strain evidence="1">1808015.09</strain>
    </source>
</reference>